<organism evidence="4">
    <name type="scientific">marine metagenome</name>
    <dbReference type="NCBI Taxonomy" id="408172"/>
    <lineage>
        <taxon>unclassified sequences</taxon>
        <taxon>metagenomes</taxon>
        <taxon>ecological metagenomes</taxon>
    </lineage>
</organism>
<dbReference type="InterPro" id="IPR025877">
    <property type="entry name" value="MobA-like_NTP_Trfase"/>
</dbReference>
<reference evidence="4" key="1">
    <citation type="submission" date="2018-05" db="EMBL/GenBank/DDBJ databases">
        <authorList>
            <person name="Lanie J.A."/>
            <person name="Ng W.-L."/>
            <person name="Kazmierczak K.M."/>
            <person name="Andrzejewski T.M."/>
            <person name="Davidsen T.M."/>
            <person name="Wayne K.J."/>
            <person name="Tettelin H."/>
            <person name="Glass J.I."/>
            <person name="Rusch D."/>
            <person name="Podicherti R."/>
            <person name="Tsui H.-C.T."/>
            <person name="Winkler M.E."/>
        </authorList>
    </citation>
    <scope>NUCLEOTIDE SEQUENCE</scope>
</reference>
<dbReference type="PANTHER" id="PTHR43584:SF8">
    <property type="entry name" value="N-ACETYLMURAMATE ALPHA-1-PHOSPHATE URIDYLYLTRANSFERASE"/>
    <property type="match status" value="1"/>
</dbReference>
<keyword evidence="1" id="KW-0808">Transferase</keyword>
<feature type="domain" description="MobA-like NTP transferase" evidence="3">
    <location>
        <begin position="3"/>
        <end position="119"/>
    </location>
</feature>
<dbReference type="CDD" id="cd02523">
    <property type="entry name" value="PC_cytidylyltransferase"/>
    <property type="match status" value="1"/>
</dbReference>
<dbReference type="Pfam" id="PF12804">
    <property type="entry name" value="NTP_transf_3"/>
    <property type="match status" value="1"/>
</dbReference>
<dbReference type="Gene3D" id="3.90.550.10">
    <property type="entry name" value="Spore Coat Polysaccharide Biosynthesis Protein SpsA, Chain A"/>
    <property type="match status" value="1"/>
</dbReference>
<evidence type="ECO:0000256" key="1">
    <source>
        <dbReference type="ARBA" id="ARBA00022679"/>
    </source>
</evidence>
<dbReference type="SUPFAM" id="SSF53448">
    <property type="entry name" value="Nucleotide-diphospho-sugar transferases"/>
    <property type="match status" value="1"/>
</dbReference>
<dbReference type="EMBL" id="UINC01200809">
    <property type="protein sequence ID" value="SVE19862.1"/>
    <property type="molecule type" value="Genomic_DNA"/>
</dbReference>
<protein>
    <recommendedName>
        <fullName evidence="3">MobA-like NTP transferase domain-containing protein</fullName>
    </recommendedName>
</protein>
<evidence type="ECO:0000313" key="4">
    <source>
        <dbReference type="EMBL" id="SVE19862.1"/>
    </source>
</evidence>
<accession>A0A383BIX9</accession>
<dbReference type="GO" id="GO:0016779">
    <property type="term" value="F:nucleotidyltransferase activity"/>
    <property type="evidence" value="ECO:0007669"/>
    <property type="project" value="UniProtKB-KW"/>
</dbReference>
<name>A0A383BIX9_9ZZZZ</name>
<feature type="non-terminal residue" evidence="4">
    <location>
        <position position="219"/>
    </location>
</feature>
<gene>
    <name evidence="4" type="ORF">METZ01_LOCUS472716</name>
</gene>
<dbReference type="InterPro" id="IPR050065">
    <property type="entry name" value="GlmU-like"/>
</dbReference>
<dbReference type="AlphaFoldDB" id="A0A383BIX9"/>
<sequence>MKAIILAAGIGDRLGKYSNNKPKSLLEFNGKTLLKRHIEILQIQNIDEIIIVTGFKSKMIIEHLEGSMMPIHYILNERYTEGSMLSLNCAREILLNEPELILMDADVLYDSRIIERLINTKIKNCFLLDRNFIDGDEPVKVCIDKNGKVNEFRKIISSEHKYDFQGESVGFFKFDNSIGKSLVSIIDNYISIKKNEKPYEEVIRDSLLKFPEKFGFEDI</sequence>
<proteinExistence type="predicted"/>
<evidence type="ECO:0000256" key="2">
    <source>
        <dbReference type="ARBA" id="ARBA00022695"/>
    </source>
</evidence>
<evidence type="ECO:0000259" key="3">
    <source>
        <dbReference type="Pfam" id="PF12804"/>
    </source>
</evidence>
<dbReference type="InterPro" id="IPR029044">
    <property type="entry name" value="Nucleotide-diphossugar_trans"/>
</dbReference>
<dbReference type="PANTHER" id="PTHR43584">
    <property type="entry name" value="NUCLEOTIDYL TRANSFERASE"/>
    <property type="match status" value="1"/>
</dbReference>
<keyword evidence="2" id="KW-0548">Nucleotidyltransferase</keyword>